<dbReference type="Gene3D" id="3.30.479.30">
    <property type="entry name" value="Band 7 domain"/>
    <property type="match status" value="1"/>
</dbReference>
<dbReference type="GO" id="GO:0016020">
    <property type="term" value="C:membrane"/>
    <property type="evidence" value="ECO:0007669"/>
    <property type="project" value="UniProtKB-SubCell"/>
</dbReference>
<dbReference type="InterPro" id="IPR001107">
    <property type="entry name" value="Band_7"/>
</dbReference>
<gene>
    <name evidence="4" type="ORF">DXU93_05840</name>
</gene>
<name>A0A3E1EY99_9FLAO</name>
<dbReference type="SUPFAM" id="SSF117892">
    <property type="entry name" value="Band 7/SPFH domain"/>
    <property type="match status" value="1"/>
</dbReference>
<evidence type="ECO:0000259" key="3">
    <source>
        <dbReference type="Pfam" id="PF01145"/>
    </source>
</evidence>
<evidence type="ECO:0000313" key="4">
    <source>
        <dbReference type="EMBL" id="RFC54507.1"/>
    </source>
</evidence>
<organism evidence="4 5">
    <name type="scientific">Brumimicrobium aurantiacum</name>
    <dbReference type="NCBI Taxonomy" id="1737063"/>
    <lineage>
        <taxon>Bacteria</taxon>
        <taxon>Pseudomonadati</taxon>
        <taxon>Bacteroidota</taxon>
        <taxon>Flavobacteriia</taxon>
        <taxon>Flavobacteriales</taxon>
        <taxon>Crocinitomicaceae</taxon>
        <taxon>Brumimicrobium</taxon>
    </lineage>
</organism>
<evidence type="ECO:0000313" key="5">
    <source>
        <dbReference type="Proteomes" id="UP000257127"/>
    </source>
</evidence>
<dbReference type="RefSeq" id="WP_116880342.1">
    <property type="nucleotide sequence ID" value="NZ_QURB01000003.1"/>
</dbReference>
<keyword evidence="2" id="KW-1133">Transmembrane helix</keyword>
<keyword evidence="5" id="KW-1185">Reference proteome</keyword>
<sequence>METKHMVRYVAIGVVALIAFVIFFNSWVDVKPGEQGFVFKPFNSPSITEEEVYVEGTYFILPWNKMINYEVVNKSKQYVQKVMDINGTDVTVEISVNYNIIPSKVANLHMKHRENYTIFIDDKSKGAIKDVIGRYTYEQVYASKREALEGEIEAILEKDFDGNFLNLNYVEIADVNLPTNIADQIEEKETQKQRNLTAKEKQKEQEYLANARIEKARGDSSLIISAKFKAEAIRLEAEQIAKNPQYIELKKWEKWDGGGSPYGSNNVFGDKSLSILKSN</sequence>
<keyword evidence="2" id="KW-0812">Transmembrane</keyword>
<dbReference type="Pfam" id="PF01145">
    <property type="entry name" value="Band_7"/>
    <property type="match status" value="1"/>
</dbReference>
<accession>A0A3E1EY99</accession>
<protein>
    <submittedName>
        <fullName evidence="4">Prohibitin family protein</fullName>
    </submittedName>
</protein>
<keyword evidence="2" id="KW-0472">Membrane</keyword>
<dbReference type="OrthoDB" id="9792660at2"/>
<dbReference type="CDD" id="cd03401">
    <property type="entry name" value="SPFH_prohibitin"/>
    <property type="match status" value="1"/>
</dbReference>
<dbReference type="PANTHER" id="PTHR23222:SF0">
    <property type="entry name" value="PROHIBITIN 1"/>
    <property type="match status" value="1"/>
</dbReference>
<comment type="caution">
    <text evidence="4">The sequence shown here is derived from an EMBL/GenBank/DDBJ whole genome shotgun (WGS) entry which is preliminary data.</text>
</comment>
<comment type="subcellular location">
    <subcellularLocation>
        <location evidence="1">Membrane</location>
        <topology evidence="1">Single-pass membrane protein</topology>
    </subcellularLocation>
</comment>
<feature type="transmembrane region" description="Helical" evidence="2">
    <location>
        <begin position="7"/>
        <end position="28"/>
    </location>
</feature>
<reference evidence="4 5" key="1">
    <citation type="submission" date="2018-08" db="EMBL/GenBank/DDBJ databases">
        <title>The draft genome squence of Brumimicrobium sp. N62.</title>
        <authorList>
            <person name="Du Z.-J."/>
            <person name="Luo H.-R."/>
        </authorList>
    </citation>
    <scope>NUCLEOTIDE SEQUENCE [LARGE SCALE GENOMIC DNA]</scope>
    <source>
        <strain evidence="4 5">N62</strain>
    </source>
</reference>
<dbReference type="EMBL" id="QURB01000003">
    <property type="protein sequence ID" value="RFC54507.1"/>
    <property type="molecule type" value="Genomic_DNA"/>
</dbReference>
<proteinExistence type="predicted"/>
<dbReference type="InterPro" id="IPR036013">
    <property type="entry name" value="Band_7/SPFH_dom_sf"/>
</dbReference>
<dbReference type="Proteomes" id="UP000257127">
    <property type="component" value="Unassembled WGS sequence"/>
</dbReference>
<dbReference type="AlphaFoldDB" id="A0A3E1EY99"/>
<dbReference type="InterPro" id="IPR000163">
    <property type="entry name" value="Prohibitin"/>
</dbReference>
<evidence type="ECO:0000256" key="1">
    <source>
        <dbReference type="ARBA" id="ARBA00004167"/>
    </source>
</evidence>
<dbReference type="PANTHER" id="PTHR23222">
    <property type="entry name" value="PROHIBITIN"/>
    <property type="match status" value="1"/>
</dbReference>
<evidence type="ECO:0000256" key="2">
    <source>
        <dbReference type="SAM" id="Phobius"/>
    </source>
</evidence>
<feature type="domain" description="Band 7" evidence="3">
    <location>
        <begin position="30"/>
        <end position="205"/>
    </location>
</feature>